<name>X1VTT6_9ZZZZ</name>
<comment type="caution">
    <text evidence="2">The sequence shown here is derived from an EMBL/GenBank/DDBJ whole genome shotgun (WGS) entry which is preliminary data.</text>
</comment>
<proteinExistence type="predicted"/>
<dbReference type="EMBL" id="BARW01039509">
    <property type="protein sequence ID" value="GAJ20911.1"/>
    <property type="molecule type" value="Genomic_DNA"/>
</dbReference>
<feature type="non-terminal residue" evidence="2">
    <location>
        <position position="143"/>
    </location>
</feature>
<dbReference type="InterPro" id="IPR030392">
    <property type="entry name" value="S74_ICA"/>
</dbReference>
<organism evidence="2">
    <name type="scientific">marine sediment metagenome</name>
    <dbReference type="NCBI Taxonomy" id="412755"/>
    <lineage>
        <taxon>unclassified sequences</taxon>
        <taxon>metagenomes</taxon>
        <taxon>ecological metagenomes</taxon>
    </lineage>
</organism>
<evidence type="ECO:0000313" key="2">
    <source>
        <dbReference type="EMBL" id="GAJ20911.1"/>
    </source>
</evidence>
<protein>
    <recommendedName>
        <fullName evidence="1">Peptidase S74 domain-containing protein</fullName>
    </recommendedName>
</protein>
<evidence type="ECO:0000259" key="1">
    <source>
        <dbReference type="PROSITE" id="PS51688"/>
    </source>
</evidence>
<accession>X1VTT6</accession>
<reference evidence="2" key="1">
    <citation type="journal article" date="2014" name="Front. Microbiol.">
        <title>High frequency of phylogenetically diverse reductive dehalogenase-homologous genes in deep subseafloor sedimentary metagenomes.</title>
        <authorList>
            <person name="Kawai M."/>
            <person name="Futagami T."/>
            <person name="Toyoda A."/>
            <person name="Takaki Y."/>
            <person name="Nishi S."/>
            <person name="Hori S."/>
            <person name="Arai W."/>
            <person name="Tsubouchi T."/>
            <person name="Morono Y."/>
            <person name="Uchiyama I."/>
            <person name="Ito T."/>
            <person name="Fujiyama A."/>
            <person name="Inagaki F."/>
            <person name="Takami H."/>
        </authorList>
    </citation>
    <scope>NUCLEOTIDE SEQUENCE</scope>
    <source>
        <strain evidence="2">Expedition CK06-06</strain>
    </source>
</reference>
<dbReference type="Pfam" id="PF13884">
    <property type="entry name" value="Peptidase_S74"/>
    <property type="match status" value="1"/>
</dbReference>
<dbReference type="AlphaFoldDB" id="X1VTT6"/>
<feature type="domain" description="Peptidase S74" evidence="1">
    <location>
        <begin position="1"/>
        <end position="84"/>
    </location>
</feature>
<dbReference type="PROSITE" id="PS51688">
    <property type="entry name" value="ICA"/>
    <property type="match status" value="1"/>
</dbReference>
<gene>
    <name evidence="2" type="ORF">S12H4_60145</name>
</gene>
<feature type="non-terminal residue" evidence="2">
    <location>
        <position position="1"/>
    </location>
</feature>
<sequence length="143" mass="16016">ENIKPLDNAVEYLKPFKPVQFNFIGKDKKLIGLIAQDIQEVYPELIFDTGDEDYITYNDPGFKYILIKAIQEQQAQIEELKLKIGATSTDLTVQEDGGGQISLTPQHFKEIATGLGLLVTETGFLEVQELKTQELEIGSQSEP</sequence>